<reference evidence="8 9" key="1">
    <citation type="journal article" date="2008" name="Nature">
        <title>The genome of Laccaria bicolor provides insights into mycorrhizal symbiosis.</title>
        <authorList>
            <person name="Martin F."/>
            <person name="Aerts A."/>
            <person name="Ahren D."/>
            <person name="Brun A."/>
            <person name="Danchin E.G.J."/>
            <person name="Duchaussoy F."/>
            <person name="Gibon J."/>
            <person name="Kohler A."/>
            <person name="Lindquist E."/>
            <person name="Pereda V."/>
            <person name="Salamov A."/>
            <person name="Shapiro H.J."/>
            <person name="Wuyts J."/>
            <person name="Blaudez D."/>
            <person name="Buee M."/>
            <person name="Brokstein P."/>
            <person name="Canbaeck B."/>
            <person name="Cohen D."/>
            <person name="Courty P.E."/>
            <person name="Coutinho P.M."/>
            <person name="Delaruelle C."/>
            <person name="Detter J.C."/>
            <person name="Deveau A."/>
            <person name="DiFazio S."/>
            <person name="Duplessis S."/>
            <person name="Fraissinet-Tachet L."/>
            <person name="Lucic E."/>
            <person name="Frey-Klett P."/>
            <person name="Fourrey C."/>
            <person name="Feussner I."/>
            <person name="Gay G."/>
            <person name="Grimwood J."/>
            <person name="Hoegger P.J."/>
            <person name="Jain P."/>
            <person name="Kilaru S."/>
            <person name="Labbe J."/>
            <person name="Lin Y.C."/>
            <person name="Legue V."/>
            <person name="Le Tacon F."/>
            <person name="Marmeisse R."/>
            <person name="Melayah D."/>
            <person name="Montanini B."/>
            <person name="Muratet M."/>
            <person name="Nehls U."/>
            <person name="Niculita-Hirzel H."/>
            <person name="Oudot-Le Secq M.P."/>
            <person name="Peter M."/>
            <person name="Quesneville H."/>
            <person name="Rajashekar B."/>
            <person name="Reich M."/>
            <person name="Rouhier N."/>
            <person name="Schmutz J."/>
            <person name="Yin T."/>
            <person name="Chalot M."/>
            <person name="Henrissat B."/>
            <person name="Kuees U."/>
            <person name="Lucas S."/>
            <person name="Van de Peer Y."/>
            <person name="Podila G.K."/>
            <person name="Polle A."/>
            <person name="Pukkila P.J."/>
            <person name="Richardson P.M."/>
            <person name="Rouze P."/>
            <person name="Sanders I.R."/>
            <person name="Stajich J.E."/>
            <person name="Tunlid A."/>
            <person name="Tuskan G."/>
            <person name="Grigoriev I.V."/>
        </authorList>
    </citation>
    <scope>NUCLEOTIDE SEQUENCE [LARGE SCALE GENOMIC DNA]</scope>
    <source>
        <strain evidence="9">S238N-H82 / ATCC MYA-4686</strain>
    </source>
</reference>
<dbReference type="InterPro" id="IPR007187">
    <property type="entry name" value="Nucleoporin_Nup133/Nup155_C"/>
</dbReference>
<evidence type="ECO:0000259" key="6">
    <source>
        <dbReference type="Pfam" id="PF03177"/>
    </source>
</evidence>
<dbReference type="EMBL" id="DS547091">
    <property type="protein sequence ID" value="EDR15561.1"/>
    <property type="molecule type" value="Genomic_DNA"/>
</dbReference>
<dbReference type="GO" id="GO:0006606">
    <property type="term" value="P:protein import into nucleus"/>
    <property type="evidence" value="ECO:0007669"/>
    <property type="project" value="TreeGrafter"/>
</dbReference>
<name>B0CPF7_LACBS</name>
<proteinExistence type="inferred from homology"/>
<evidence type="ECO:0000313" key="8">
    <source>
        <dbReference type="EMBL" id="EDR15561.1"/>
    </source>
</evidence>
<dbReference type="InterPro" id="IPR042537">
    <property type="entry name" value="Nucleoporin_Nup155_C_2"/>
</dbReference>
<evidence type="ECO:0000256" key="1">
    <source>
        <dbReference type="ARBA" id="ARBA00004123"/>
    </source>
</evidence>
<protein>
    <submittedName>
        <fullName evidence="8">Nucleoporin</fullName>
    </submittedName>
</protein>
<dbReference type="Pfam" id="PF03177">
    <property type="entry name" value="Nucleoporin_C"/>
    <property type="match status" value="1"/>
</dbReference>
<organism evidence="9">
    <name type="scientific">Laccaria bicolor (strain S238N-H82 / ATCC MYA-4686)</name>
    <name type="common">Bicoloured deceiver</name>
    <name type="synonym">Laccaria laccata var. bicolor</name>
    <dbReference type="NCBI Taxonomy" id="486041"/>
    <lineage>
        <taxon>Eukaryota</taxon>
        <taxon>Fungi</taxon>
        <taxon>Dikarya</taxon>
        <taxon>Basidiomycota</taxon>
        <taxon>Agaricomycotina</taxon>
        <taxon>Agaricomycetes</taxon>
        <taxon>Agaricomycetidae</taxon>
        <taxon>Agaricales</taxon>
        <taxon>Agaricineae</taxon>
        <taxon>Hydnangiaceae</taxon>
        <taxon>Laccaria</taxon>
    </lineage>
</organism>
<comment type="subcellular location">
    <subcellularLocation>
        <location evidence="1">Nucleus</location>
    </subcellularLocation>
</comment>
<keyword evidence="9" id="KW-1185">Reference proteome</keyword>
<keyword evidence="4" id="KW-0539">Nucleus</keyword>
<evidence type="ECO:0000256" key="2">
    <source>
        <dbReference type="ARBA" id="ARBA00007373"/>
    </source>
</evidence>
<feature type="domain" description="Nucleoporin Nup133/Nup155-like C-terminal" evidence="6">
    <location>
        <begin position="662"/>
        <end position="1346"/>
    </location>
</feature>
<dbReference type="RefSeq" id="XP_001873769.1">
    <property type="nucleotide sequence ID" value="XM_001873734.1"/>
</dbReference>
<evidence type="ECO:0000256" key="3">
    <source>
        <dbReference type="ARBA" id="ARBA00022448"/>
    </source>
</evidence>
<dbReference type="InParanoid" id="B0CPF7"/>
<dbReference type="InterPro" id="IPR042533">
    <property type="entry name" value="Nucleoporin_Nup155_C_1"/>
</dbReference>
<dbReference type="InterPro" id="IPR042538">
    <property type="entry name" value="Nucleoporin_Nup155_C_3"/>
</dbReference>
<dbReference type="Gene3D" id="1.25.40.440">
    <property type="entry name" value="Nucleoporin, helical domain, central subdomain"/>
    <property type="match status" value="1"/>
</dbReference>
<comment type="similarity">
    <text evidence="2">Belongs to the non-repetitive/WGA-negative nucleoporin family.</text>
</comment>
<dbReference type="GO" id="GO:0000972">
    <property type="term" value="P:transcription-dependent tethering of RNA polymerase II gene DNA at nuclear periphery"/>
    <property type="evidence" value="ECO:0007669"/>
    <property type="project" value="TreeGrafter"/>
</dbReference>
<dbReference type="FunCoup" id="B0CPF7">
    <property type="interactions" value="795"/>
</dbReference>
<dbReference type="PANTHER" id="PTHR10350">
    <property type="entry name" value="NUCLEAR PORE COMPLEX PROTEIN NUP155"/>
    <property type="match status" value="1"/>
</dbReference>
<dbReference type="OrthoDB" id="338970at2759"/>
<dbReference type="GeneID" id="6069277"/>
<feature type="region of interest" description="Disordered" evidence="5">
    <location>
        <begin position="1"/>
        <end position="26"/>
    </location>
</feature>
<accession>B0CPF7</accession>
<feature type="compositionally biased region" description="Polar residues" evidence="5">
    <location>
        <begin position="1"/>
        <end position="18"/>
    </location>
</feature>
<dbReference type="SUPFAM" id="SSF69322">
    <property type="entry name" value="Tricorn protease domain 2"/>
    <property type="match status" value="1"/>
</dbReference>
<gene>
    <name evidence="8" type="ORF">LACBIDRAFT_300584</name>
</gene>
<dbReference type="Gene3D" id="1.20.120.1880">
    <property type="entry name" value="Nucleoporin, helical C-terminal domain"/>
    <property type="match status" value="1"/>
</dbReference>
<dbReference type="Proteomes" id="UP000001194">
    <property type="component" value="Unassembled WGS sequence"/>
</dbReference>
<dbReference type="GO" id="GO:0036228">
    <property type="term" value="P:protein localization to nuclear inner membrane"/>
    <property type="evidence" value="ECO:0007669"/>
    <property type="project" value="TreeGrafter"/>
</dbReference>
<evidence type="ECO:0000256" key="4">
    <source>
        <dbReference type="ARBA" id="ARBA00023242"/>
    </source>
</evidence>
<dbReference type="GO" id="GO:0006405">
    <property type="term" value="P:RNA export from nucleus"/>
    <property type="evidence" value="ECO:0007669"/>
    <property type="project" value="TreeGrafter"/>
</dbReference>
<keyword evidence="3" id="KW-0813">Transport</keyword>
<dbReference type="PANTHER" id="PTHR10350:SF6">
    <property type="entry name" value="NUCLEAR PORE COMPLEX PROTEIN NUP155"/>
    <property type="match status" value="1"/>
</dbReference>
<sequence length="1365" mass="151826">MASLFASSHSTNTPSSGRQPLPAKSTPVDLASLQNASRVLFDQITKDAQIIPDIGDTLNTPASASYSVFPDDIRVPYQKRRFVGIPEGLFQYYDSASVTSHMGLMPEIERVWISIDHKLFLWDYNDGQEIASFVDQPDVITHVALVKPKRGLFIDDITSLLVICTPISVLLIGLSVSSRTGQDNRSHNDIKLYATDLSIPSDVEMTSVVGMSDGRIFMCGSQDGNLYELHYQESEGWFGKRVQLINHSVGGMQSLLPRFAASTTEDRIVAIVADTPRNCFYTLTSRNTISIYKPGGDKSLQHIQTLSNLYKSAQDKAPGSAALTPKNFQIVSLHVISQAESRSGVQLFATTTNGVRLYFSPSMSYNYSHGSISNASGSRTLQLIHVRLPPSNLIHPDEQANPYRPPVAMYGAPPVATQPTSRPYVVSSIDSSCYIDGLTIAAQQGDSDGTDYILCLAPDLTRIGTLGQLNLPQQPQQQYATGYGSYGGAPSTSRAPLTEYATLLAIPGRTWAMASVINSSLATSSAAPSPSVINELARQFGEPAQQFMILTNVGLTFLIKRRDVDYLKAVLEELQAEGNVQPIIEFRDSFGRDQTCSMLLGLASGNTYFDSVDGQSTGTISMVSPEIAGVAKQAFYDFGERPIWTERVTYGTAENTGTAIFSGRREGLAIYFSRLIRPLWKSKIAQPSVAGQQQLAVSETLLINVQKNLYALKDFLDKNPHLFHSSPSEPTSNRTTVADQEAWKAEQVSVSEIQALLTRTIEALSFVLLLNDYRLGDLISHCEAEIQKLIASQTFEDLITTQNGMTISRALVNVVIDQQIGQQISVSWLHNRLPVGTEALQIDTISEVLQQRCGSFCSTDDVMLYKAKENVRKASETRSTAERQKWLAEALRLFIKGARILEFEKLREICGDFQQLNYAKGAICLPLVCAQLHDPDNAGLEYWHAALPSTDPRRELAEQRLRCYDLVMDSLTTFEGKCTAVKPTISDNALVSDDPETVRSHAYELAFGSEDEMFHSTLYDWLIERNLADDLLEMRPAFLEAHLRREPITVQKYQLLWQFYVKNGQPLRAAEVLGALAESTQFDLHLDARLEYLTLAVANAKSHPISAGGRHETAIAFLTDLEEKLDVAQVQLEIYNQLLPHVDDAREVGERISLLSKRLFTMTELYQGYAVTFDLPAIKLLCLHVSEHQDESVVKPIWNQIFDEILNESPDVVAQSDLILAKVVQLGQRFYPSESAFPLRLVATLLVRFMLSNKGTVPLGWSPRILVQCGVPFVEVWDVFHEMYESQVPPFNDQANVQAISSEIAVLFSDWLGEAMRPQSSTLRAEFPVGRVDLAVDQYMAELEPSRTETRTTYENVKRQLRRYW</sequence>
<dbReference type="GO" id="GO:0017056">
    <property type="term" value="F:structural constituent of nuclear pore"/>
    <property type="evidence" value="ECO:0007669"/>
    <property type="project" value="InterPro"/>
</dbReference>
<dbReference type="STRING" id="486041.B0CPF7"/>
<dbReference type="Gene3D" id="1.25.40.450">
    <property type="entry name" value="Nucleoporin, helical domain, N-terminal subdomain"/>
    <property type="match status" value="1"/>
</dbReference>
<dbReference type="Gene3D" id="1.20.58.1780">
    <property type="match status" value="1"/>
</dbReference>
<dbReference type="Pfam" id="PF08801">
    <property type="entry name" value="Nucleoporin_N"/>
    <property type="match status" value="1"/>
</dbReference>
<dbReference type="InterPro" id="IPR004870">
    <property type="entry name" value="Nucleoporin_Nup155"/>
</dbReference>
<evidence type="ECO:0000313" key="9">
    <source>
        <dbReference type="Proteomes" id="UP000001194"/>
    </source>
</evidence>
<dbReference type="InterPro" id="IPR014908">
    <property type="entry name" value="Nucleoporin_Nup133/Nup155_N"/>
</dbReference>
<evidence type="ECO:0000256" key="5">
    <source>
        <dbReference type="SAM" id="MobiDB-lite"/>
    </source>
</evidence>
<evidence type="ECO:0000259" key="7">
    <source>
        <dbReference type="Pfam" id="PF08801"/>
    </source>
</evidence>
<dbReference type="KEGG" id="lbc:LACBIDRAFT_300584"/>
<dbReference type="GO" id="GO:0044611">
    <property type="term" value="C:nuclear pore inner ring"/>
    <property type="evidence" value="ECO:0007669"/>
    <property type="project" value="TreeGrafter"/>
</dbReference>
<feature type="domain" description="Nucleoporin Nup133/Nup155-like N-terminal" evidence="7">
    <location>
        <begin position="84"/>
        <end position="399"/>
    </location>
</feature>
<dbReference type="HOGENOM" id="CLU_000429_0_1_1"/>